<evidence type="ECO:0000256" key="1">
    <source>
        <dbReference type="ARBA" id="ARBA00008876"/>
    </source>
</evidence>
<keyword evidence="3" id="KW-0479">Metal-binding</keyword>
<dbReference type="KEGG" id="hbl:XJ32_00645"/>
<dbReference type="GeneID" id="60656757"/>
<gene>
    <name evidence="9" type="ORF">LS77_008220</name>
    <name evidence="8" type="ORF">XJ32_00645</name>
</gene>
<reference evidence="9" key="3">
    <citation type="submission" date="2018-04" db="EMBL/GenBank/DDBJ databases">
        <authorList>
            <person name="Sheh A."/>
            <person name="Shen Z."/>
            <person name="Mannion A.J."/>
            <person name="Fox J.G."/>
        </authorList>
    </citation>
    <scope>NUCLEOTIDE SEQUENCE</scope>
    <source>
        <strain evidence="9">Missouri</strain>
    </source>
</reference>
<proteinExistence type="inferred from homology"/>
<dbReference type="Proteomes" id="UP000188298">
    <property type="component" value="Chromosome"/>
</dbReference>
<dbReference type="GO" id="GO:0046872">
    <property type="term" value="F:metal ion binding"/>
    <property type="evidence" value="ECO:0007669"/>
    <property type="project" value="UniProtKB-KW"/>
</dbReference>
<comment type="similarity">
    <text evidence="1">Belongs to the class-I fumarase family.</text>
</comment>
<dbReference type="EMBL" id="JRPH02000026">
    <property type="protein sequence ID" value="TLE03699.1"/>
    <property type="molecule type" value="Genomic_DNA"/>
</dbReference>
<reference evidence="9 10" key="1">
    <citation type="journal article" date="2014" name="Genome Announc.">
        <title>Draft genome sequences of eight enterohepatic helicobacter species isolated from both laboratory and wild rodents.</title>
        <authorList>
            <person name="Sheh A."/>
            <person name="Shen Z."/>
            <person name="Fox J.G."/>
        </authorList>
    </citation>
    <scope>NUCLEOTIDE SEQUENCE [LARGE SCALE GENOMIC DNA]</scope>
    <source>
        <strain evidence="9 10">Missouri</strain>
    </source>
</reference>
<sequence length="281" mass="30122">MREIQCETISEAVKELCIKACCIQTPDIKNAFKKAQEVETSAIGKNILGTLIKNGEIAQTNMMPICQDTGMTVVFAEIGQDVHIVGGLFSDAINEGVRRGYKDGYLRKSVVNEPVFERKNTTDNSPAVLHTEMVMGDKIKITVAPKGFGSENKSLLKMFVPADGLEGVKSLFLEAVKLAGPNACPPMVLGVGIGGTMEKAAILAKKAAIRSIDSKNPHPKYAALEEELLELANKTGVGPQGLGGNTTAFGVNIEWYPTHIAGMPVAINVNCHAARHYSVEL</sequence>
<feature type="domain" description="Fe-S hydro-lyase tartrate dehydratase alpha-type catalytic" evidence="7">
    <location>
        <begin position="11"/>
        <end position="279"/>
    </location>
</feature>
<dbReference type="NCBIfam" id="TIGR00722">
    <property type="entry name" value="ttdA_fumA_fumB"/>
    <property type="match status" value="1"/>
</dbReference>
<evidence type="ECO:0000256" key="4">
    <source>
        <dbReference type="ARBA" id="ARBA00023004"/>
    </source>
</evidence>
<accession>A0A1Q2LEK6</accession>
<evidence type="ECO:0000313" key="8">
    <source>
        <dbReference type="EMBL" id="AQQ58845.1"/>
    </source>
</evidence>
<evidence type="ECO:0000313" key="10">
    <source>
        <dbReference type="Proteomes" id="UP000029870"/>
    </source>
</evidence>
<evidence type="ECO:0000256" key="2">
    <source>
        <dbReference type="ARBA" id="ARBA00022485"/>
    </source>
</evidence>
<dbReference type="STRING" id="37372.XJ32_00645"/>
<protein>
    <submittedName>
        <fullName evidence="8">Fumarate hydratase</fullName>
        <ecNumber evidence="8">4.2.1.2</ecNumber>
    </submittedName>
</protein>
<dbReference type="AlphaFoldDB" id="A0A1Q2LEK6"/>
<evidence type="ECO:0000256" key="6">
    <source>
        <dbReference type="ARBA" id="ARBA00023239"/>
    </source>
</evidence>
<name>A0A1Q2LEK6_9HELI</name>
<keyword evidence="6 8" id="KW-0456">Lyase</keyword>
<evidence type="ECO:0000259" key="7">
    <source>
        <dbReference type="Pfam" id="PF05681"/>
    </source>
</evidence>
<dbReference type="PANTHER" id="PTHR30389">
    <property type="entry name" value="FUMARATE HYDRATASE-RELATED"/>
    <property type="match status" value="1"/>
</dbReference>
<evidence type="ECO:0000313" key="9">
    <source>
        <dbReference type="EMBL" id="TLE03699.1"/>
    </source>
</evidence>
<reference evidence="8 11" key="2">
    <citation type="submission" date="2017-02" db="EMBL/GenBank/DDBJ databases">
        <title>Whole genome sequencing of Helicobacter bilis strain AAQJH.</title>
        <authorList>
            <person name="Conlan S."/>
            <person name="Thomas P.J."/>
            <person name="Mullikin J."/>
            <person name="Palmore T.N."/>
            <person name="Frank K.M."/>
            <person name="Segre J.A."/>
        </authorList>
    </citation>
    <scope>NUCLEOTIDE SEQUENCE [LARGE SCALE GENOMIC DNA]</scope>
    <source>
        <strain evidence="8 11">AAQJH</strain>
    </source>
</reference>
<keyword evidence="5" id="KW-0411">Iron-sulfur</keyword>
<dbReference type="EMBL" id="CP019645">
    <property type="protein sequence ID" value="AQQ58845.1"/>
    <property type="molecule type" value="Genomic_DNA"/>
</dbReference>
<dbReference type="PANTHER" id="PTHR30389:SF17">
    <property type="entry name" value="L(+)-TARTRATE DEHYDRATASE SUBUNIT ALPHA-RELATED"/>
    <property type="match status" value="1"/>
</dbReference>
<evidence type="ECO:0000256" key="3">
    <source>
        <dbReference type="ARBA" id="ARBA00022723"/>
    </source>
</evidence>
<organism evidence="8 11">
    <name type="scientific">Helicobacter bilis</name>
    <dbReference type="NCBI Taxonomy" id="37372"/>
    <lineage>
        <taxon>Bacteria</taxon>
        <taxon>Pseudomonadati</taxon>
        <taxon>Campylobacterota</taxon>
        <taxon>Epsilonproteobacteria</taxon>
        <taxon>Campylobacterales</taxon>
        <taxon>Helicobacteraceae</taxon>
        <taxon>Helicobacter</taxon>
    </lineage>
</organism>
<dbReference type="RefSeq" id="WP_004087083.1">
    <property type="nucleotide sequence ID" value="NZ_CABKOK010000007.1"/>
</dbReference>
<dbReference type="InterPro" id="IPR051208">
    <property type="entry name" value="Class-I_Fumarase/Tartrate_DH"/>
</dbReference>
<dbReference type="Pfam" id="PF05681">
    <property type="entry name" value="Fumerase"/>
    <property type="match status" value="1"/>
</dbReference>
<dbReference type="GO" id="GO:0004333">
    <property type="term" value="F:fumarate hydratase activity"/>
    <property type="evidence" value="ECO:0007669"/>
    <property type="project" value="UniProtKB-EC"/>
</dbReference>
<dbReference type="GO" id="GO:0051539">
    <property type="term" value="F:4 iron, 4 sulfur cluster binding"/>
    <property type="evidence" value="ECO:0007669"/>
    <property type="project" value="UniProtKB-KW"/>
</dbReference>
<dbReference type="InterPro" id="IPR004646">
    <property type="entry name" value="Fe-S_hydro-lyase_TtdA-typ_cat"/>
</dbReference>
<dbReference type="EC" id="4.2.1.2" evidence="8"/>
<evidence type="ECO:0000313" key="11">
    <source>
        <dbReference type="Proteomes" id="UP000188298"/>
    </source>
</evidence>
<keyword evidence="2" id="KW-0004">4Fe-4S</keyword>
<dbReference type="NCBIfam" id="NF004885">
    <property type="entry name" value="PRK06246.1"/>
    <property type="match status" value="1"/>
</dbReference>
<dbReference type="Proteomes" id="UP000029870">
    <property type="component" value="Unassembled WGS sequence"/>
</dbReference>
<evidence type="ECO:0000256" key="5">
    <source>
        <dbReference type="ARBA" id="ARBA00023014"/>
    </source>
</evidence>
<keyword evidence="4" id="KW-0408">Iron</keyword>